<dbReference type="Proteomes" id="UP000663850">
    <property type="component" value="Unassembled WGS sequence"/>
</dbReference>
<feature type="compositionally biased region" description="Polar residues" evidence="3">
    <location>
        <begin position="104"/>
        <end position="114"/>
    </location>
</feature>
<dbReference type="SUPFAM" id="SSF57701">
    <property type="entry name" value="Zn2/Cys6 DNA-binding domain"/>
    <property type="match status" value="1"/>
</dbReference>
<dbReference type="GO" id="GO:0000981">
    <property type="term" value="F:DNA-binding transcription factor activity, RNA polymerase II-specific"/>
    <property type="evidence" value="ECO:0007669"/>
    <property type="project" value="InterPro"/>
</dbReference>
<comment type="subcellular location">
    <subcellularLocation>
        <location evidence="1">Nucleus</location>
    </subcellularLocation>
</comment>
<protein>
    <recommendedName>
        <fullName evidence="4">Zn(2)-C6 fungal-type domain-containing protein</fullName>
    </recommendedName>
</protein>
<dbReference type="EMBL" id="CAJMWZ010006362">
    <property type="protein sequence ID" value="CAE6521171.1"/>
    <property type="molecule type" value="Genomic_DNA"/>
</dbReference>
<dbReference type="InterPro" id="IPR001138">
    <property type="entry name" value="Zn2Cys6_DnaBD"/>
</dbReference>
<evidence type="ECO:0000313" key="5">
    <source>
        <dbReference type="EMBL" id="CAE6521171.1"/>
    </source>
</evidence>
<feature type="region of interest" description="Disordered" evidence="3">
    <location>
        <begin position="89"/>
        <end position="148"/>
    </location>
</feature>
<dbReference type="PANTHER" id="PTHR37534:SF46">
    <property type="entry name" value="ZN(II)2CYS6 TRANSCRIPTION FACTOR (EUROFUNG)"/>
    <property type="match status" value="1"/>
</dbReference>
<feature type="compositionally biased region" description="Polar residues" evidence="3">
    <location>
        <begin position="126"/>
        <end position="141"/>
    </location>
</feature>
<dbReference type="InterPro" id="IPR021858">
    <property type="entry name" value="Fun_TF"/>
</dbReference>
<dbReference type="GO" id="GO:0008270">
    <property type="term" value="F:zinc ion binding"/>
    <property type="evidence" value="ECO:0007669"/>
    <property type="project" value="InterPro"/>
</dbReference>
<dbReference type="InterPro" id="IPR036864">
    <property type="entry name" value="Zn2-C6_fun-type_DNA-bd_sf"/>
</dbReference>
<reference evidence="5" key="1">
    <citation type="submission" date="2021-01" db="EMBL/GenBank/DDBJ databases">
        <authorList>
            <person name="Kaushik A."/>
        </authorList>
    </citation>
    <scope>NUCLEOTIDE SEQUENCE</scope>
    <source>
        <strain evidence="5">Type strain: AG8-Rh-89/</strain>
    </source>
</reference>
<dbReference type="CDD" id="cd00067">
    <property type="entry name" value="GAL4"/>
    <property type="match status" value="1"/>
</dbReference>
<evidence type="ECO:0000259" key="4">
    <source>
        <dbReference type="PROSITE" id="PS50048"/>
    </source>
</evidence>
<keyword evidence="2" id="KW-0539">Nucleus</keyword>
<dbReference type="Gene3D" id="4.10.240.10">
    <property type="entry name" value="Zn(2)-C6 fungal-type DNA-binding domain"/>
    <property type="match status" value="1"/>
</dbReference>
<dbReference type="Pfam" id="PF00172">
    <property type="entry name" value="Zn_clus"/>
    <property type="match status" value="1"/>
</dbReference>
<evidence type="ECO:0000256" key="2">
    <source>
        <dbReference type="ARBA" id="ARBA00023242"/>
    </source>
</evidence>
<gene>
    <name evidence="5" type="ORF">RDB_LOCUS118250</name>
</gene>
<feature type="region of interest" description="Disordered" evidence="3">
    <location>
        <begin position="1"/>
        <end position="20"/>
    </location>
</feature>
<feature type="domain" description="Zn(2)-C6 fungal-type" evidence="4">
    <location>
        <begin position="22"/>
        <end position="51"/>
    </location>
</feature>
<accession>A0A8H3DCM3</accession>
<dbReference type="PANTHER" id="PTHR37534">
    <property type="entry name" value="TRANSCRIPTIONAL ACTIVATOR PROTEIN UGA3"/>
    <property type="match status" value="1"/>
</dbReference>
<dbReference type="SMART" id="SM00066">
    <property type="entry name" value="GAL4"/>
    <property type="match status" value="1"/>
</dbReference>
<dbReference type="PROSITE" id="PS50048">
    <property type="entry name" value="ZN2_CY6_FUNGAL_2"/>
    <property type="match status" value="1"/>
</dbReference>
<sequence>MAREINSTVALMPPSQTRSRSGCLTCKARRKKCDESQPFCQRCVVAGIQCTGYSYLGATDDGKVVKRWTQPAYSMPPELLPVPIKISRTSRSRRNGSGSIDSSPSDQVAAQTTPGAGPSRKRGSLEISSTNDTSPDLSNSPFDLDPNILSSMTPSDVLENWWNMDPTLLPPQSDEGPAGTLQQYPFQSPGIPNTPEAIESLGLQYDSVPQPLTAGQASLFQALFSLSDPANDPSPAPSAGTIGYPPTSIATWFPLDIRPNVGRVEPDDESDDDESVKQIIYGTMRLDMSAEGNALPYVLESYAAWITRTAFEPKKAAPGARDLILKQFSDSEDSRWTIMTLAQIVRALTESTTWGDDLDSSGNLSYQPVVQALRERVYQKINEILSQSGPLGERELSNALQTIGNVMEIVSIYYTTASLPEALEFMKTAAALFRFLCPDPPEKLIQLQPLLLQPIISLRHYAIVDIFSCVSLERNMLFQYDTSYDSNLSQPTIQFSAESGLQWLHGIPNTIVIAFARINMMREQDYADPQCVTEIESMLRCFVAIPRISSDPFLTVARVMVQECWRQSAYIYLYMGACNVNADDARVKKALSKFMRLLEGTKRGHTPDAFLMMNCMIGGIAARRNSDREVIRHRMLNSERFKFPGAQGNVAVMLLEYLWLRSDGERRPAVWGDWQIAMRRAARQSSGAH</sequence>
<proteinExistence type="predicted"/>
<evidence type="ECO:0000313" key="6">
    <source>
        <dbReference type="Proteomes" id="UP000663850"/>
    </source>
</evidence>
<evidence type="ECO:0000256" key="3">
    <source>
        <dbReference type="SAM" id="MobiDB-lite"/>
    </source>
</evidence>
<dbReference type="Pfam" id="PF11951">
    <property type="entry name" value="Fungal_trans_2"/>
    <property type="match status" value="1"/>
</dbReference>
<name>A0A8H3DCM3_9AGAM</name>
<dbReference type="PROSITE" id="PS00463">
    <property type="entry name" value="ZN2_CY6_FUNGAL_1"/>
    <property type="match status" value="1"/>
</dbReference>
<dbReference type="GO" id="GO:0005634">
    <property type="term" value="C:nucleus"/>
    <property type="evidence" value="ECO:0007669"/>
    <property type="project" value="UniProtKB-SubCell"/>
</dbReference>
<evidence type="ECO:0000256" key="1">
    <source>
        <dbReference type="ARBA" id="ARBA00004123"/>
    </source>
</evidence>
<comment type="caution">
    <text evidence="5">The sequence shown here is derived from an EMBL/GenBank/DDBJ whole genome shotgun (WGS) entry which is preliminary data.</text>
</comment>
<organism evidence="5 6">
    <name type="scientific">Rhizoctonia solani</name>
    <dbReference type="NCBI Taxonomy" id="456999"/>
    <lineage>
        <taxon>Eukaryota</taxon>
        <taxon>Fungi</taxon>
        <taxon>Dikarya</taxon>
        <taxon>Basidiomycota</taxon>
        <taxon>Agaricomycotina</taxon>
        <taxon>Agaricomycetes</taxon>
        <taxon>Cantharellales</taxon>
        <taxon>Ceratobasidiaceae</taxon>
        <taxon>Rhizoctonia</taxon>
    </lineage>
</organism>
<dbReference type="AlphaFoldDB" id="A0A8H3DCM3"/>